<feature type="region of interest" description="Disordered" evidence="1">
    <location>
        <begin position="1"/>
        <end position="148"/>
    </location>
</feature>
<dbReference type="RefSeq" id="XP_015653400.1">
    <property type="nucleotide sequence ID" value="XM_015808115.1"/>
</dbReference>
<feature type="compositionally biased region" description="Low complexity" evidence="1">
    <location>
        <begin position="22"/>
        <end position="58"/>
    </location>
</feature>
<accession>A0A0N0DRU0</accession>
<dbReference type="OrthoDB" id="253002at2759"/>
<comment type="caution">
    <text evidence="2">The sequence shown here is derived from an EMBL/GenBank/DDBJ whole genome shotgun (WGS) entry which is preliminary data.</text>
</comment>
<gene>
    <name evidence="2" type="ORF">ABB37_08929</name>
</gene>
<dbReference type="EMBL" id="LGTL01000027">
    <property type="protein sequence ID" value="KPA74961.1"/>
    <property type="molecule type" value="Genomic_DNA"/>
</dbReference>
<evidence type="ECO:0000256" key="1">
    <source>
        <dbReference type="SAM" id="MobiDB-lite"/>
    </source>
</evidence>
<dbReference type="VEuPathDB" id="TriTrypDB:LpyrH10_27_0840"/>
<dbReference type="OMA" id="QHLSATM"/>
<reference evidence="2 3" key="1">
    <citation type="submission" date="2015-07" db="EMBL/GenBank/DDBJ databases">
        <title>High-quality genome of monoxenous trypanosomatid Leptomonas pyrrhocoris.</title>
        <authorList>
            <person name="Flegontov P."/>
            <person name="Butenko A."/>
            <person name="Firsov S."/>
            <person name="Vlcek C."/>
            <person name="Logacheva M.D."/>
            <person name="Field M."/>
            <person name="Filatov D."/>
            <person name="Flegontova O."/>
            <person name="Gerasimov E."/>
            <person name="Jackson A.P."/>
            <person name="Kelly S."/>
            <person name="Opperdoes F."/>
            <person name="O'Reilly A."/>
            <person name="Votypka J."/>
            <person name="Yurchenko V."/>
            <person name="Lukes J."/>
        </authorList>
    </citation>
    <scope>NUCLEOTIDE SEQUENCE [LARGE SCALE GENOMIC DNA]</scope>
    <source>
        <strain evidence="2">H10</strain>
    </source>
</reference>
<proteinExistence type="predicted"/>
<sequence>MAGGKSTKRVNLRTKIARKQQAQSAAGADASLSSTSTAAAAAAFANSSASPSVVTDALRLADTRRARQQNAPFGHANEDRGAALQIRDALRQRRGRTSRAPATTTTPTSTSASTSARRQPKSDDRTLRRKRQSAKKESKTDGSAMHPAALRRAAVHERRRLLVPPVSAAAARMAVAQEELHLFDKVQTVPAYAADPFAAVMQHLSATMDTLKPQTPDVGRVARD</sequence>
<dbReference type="AlphaFoldDB" id="A0A0N0DRU0"/>
<dbReference type="Proteomes" id="UP000037923">
    <property type="component" value="Unassembled WGS sequence"/>
</dbReference>
<feature type="compositionally biased region" description="Low complexity" evidence="1">
    <location>
        <begin position="98"/>
        <end position="117"/>
    </location>
</feature>
<organism evidence="2 3">
    <name type="scientific">Leptomonas pyrrhocoris</name>
    <name type="common">Firebug parasite</name>
    <dbReference type="NCBI Taxonomy" id="157538"/>
    <lineage>
        <taxon>Eukaryota</taxon>
        <taxon>Discoba</taxon>
        <taxon>Euglenozoa</taxon>
        <taxon>Kinetoplastea</taxon>
        <taxon>Metakinetoplastina</taxon>
        <taxon>Trypanosomatida</taxon>
        <taxon>Trypanosomatidae</taxon>
        <taxon>Leishmaniinae</taxon>
        <taxon>Leptomonas</taxon>
    </lineage>
</organism>
<evidence type="ECO:0000313" key="3">
    <source>
        <dbReference type="Proteomes" id="UP000037923"/>
    </source>
</evidence>
<evidence type="ECO:0000313" key="2">
    <source>
        <dbReference type="EMBL" id="KPA74961.1"/>
    </source>
</evidence>
<keyword evidence="3" id="KW-1185">Reference proteome</keyword>
<name>A0A0N0DRU0_LEPPY</name>
<protein>
    <recommendedName>
        <fullName evidence="4">Ribosome biogenesis protein SLX9</fullName>
    </recommendedName>
</protein>
<feature type="compositionally biased region" description="Basic residues" evidence="1">
    <location>
        <begin position="1"/>
        <end position="18"/>
    </location>
</feature>
<dbReference type="GeneID" id="26909212"/>
<evidence type="ECO:0008006" key="4">
    <source>
        <dbReference type="Google" id="ProtNLM"/>
    </source>
</evidence>